<keyword evidence="9" id="KW-1185">Reference proteome</keyword>
<dbReference type="Pfam" id="PF02321">
    <property type="entry name" value="OEP"/>
    <property type="match status" value="2"/>
</dbReference>
<keyword evidence="3" id="KW-0813">Transport</keyword>
<dbReference type="GO" id="GO:0015288">
    <property type="term" value="F:porin activity"/>
    <property type="evidence" value="ECO:0007669"/>
    <property type="project" value="TreeGrafter"/>
</dbReference>
<proteinExistence type="inferred from homology"/>
<evidence type="ECO:0000256" key="2">
    <source>
        <dbReference type="ARBA" id="ARBA00007613"/>
    </source>
</evidence>
<gene>
    <name evidence="8" type="ORF">ETX26_01725</name>
</gene>
<dbReference type="PANTHER" id="PTHR30026">
    <property type="entry name" value="OUTER MEMBRANE PROTEIN TOLC"/>
    <property type="match status" value="1"/>
</dbReference>
<dbReference type="AlphaFoldDB" id="A0A4Q2KML6"/>
<dbReference type="InterPro" id="IPR003423">
    <property type="entry name" value="OMP_efflux"/>
</dbReference>
<dbReference type="NCBIfam" id="TIGR01844">
    <property type="entry name" value="type_I_sec_TolC"/>
    <property type="match status" value="1"/>
</dbReference>
<comment type="similarity">
    <text evidence="2">Belongs to the outer membrane factor (OMF) (TC 1.B.17) family.</text>
</comment>
<keyword evidence="6" id="KW-0472">Membrane</keyword>
<evidence type="ECO:0000256" key="3">
    <source>
        <dbReference type="ARBA" id="ARBA00022448"/>
    </source>
</evidence>
<evidence type="ECO:0000313" key="8">
    <source>
        <dbReference type="EMBL" id="RXZ65500.1"/>
    </source>
</evidence>
<comment type="subcellular location">
    <subcellularLocation>
        <location evidence="1">Cell outer membrane</location>
    </subcellularLocation>
</comment>
<evidence type="ECO:0000256" key="5">
    <source>
        <dbReference type="ARBA" id="ARBA00022692"/>
    </source>
</evidence>
<keyword evidence="4" id="KW-1134">Transmembrane beta strand</keyword>
<dbReference type="GO" id="GO:0015562">
    <property type="term" value="F:efflux transmembrane transporter activity"/>
    <property type="evidence" value="ECO:0007669"/>
    <property type="project" value="InterPro"/>
</dbReference>
<protein>
    <recommendedName>
        <fullName evidence="10">Channel protein TolC</fullName>
    </recommendedName>
</protein>
<evidence type="ECO:0000256" key="1">
    <source>
        <dbReference type="ARBA" id="ARBA00004442"/>
    </source>
</evidence>
<dbReference type="OrthoDB" id="9814637at2"/>
<name>A0A4Q2KML6_9SPHN</name>
<keyword evidence="7" id="KW-0998">Cell outer membrane</keyword>
<evidence type="ECO:0000256" key="7">
    <source>
        <dbReference type="ARBA" id="ARBA00023237"/>
    </source>
</evidence>
<sequence length="456" mass="49780">MTLLASGVAAQQIAPASPVASVEEAVERAINNQPEVQARWEAFLASNDDRRAVKGGYLPSIDVNGEFGAATREFDDRDWFTRDYVELSITQMLFDGFLVRSQLEEADQNRLARYYELLGEVQDKALAAIEAYEDVRQYRATLALAQENLATHEQILALISERAESGVSNQADLQQAAGRVALAQANMLTEQANLHDVTARFQRIVGGTPAAALQDYPVASASVPADFSTVISEAVQNHPSLYAANATIQAAEAAVDESQAAYYPRVTVGARGGTYRNTSSFDSQFDPHGRGQEAFVGLNLTYNLFRGGADKARTDAAERRLNQSEELLRKACVDLRQTASIAWNDIANLNARLVALEAHRAGSAKVAEAYEQQFYIGRRTLLDVLDAKNEAFQSERSHVQAQHELNKAYYRTLHSMGTLLDVLGQSREGMPAISEFDDDAQPPAAIDCGGYIAPAS</sequence>
<evidence type="ECO:0000256" key="4">
    <source>
        <dbReference type="ARBA" id="ARBA00022452"/>
    </source>
</evidence>
<dbReference type="GO" id="GO:1990281">
    <property type="term" value="C:efflux pump complex"/>
    <property type="evidence" value="ECO:0007669"/>
    <property type="project" value="TreeGrafter"/>
</dbReference>
<dbReference type="InterPro" id="IPR010130">
    <property type="entry name" value="T1SS_OMP_TolC"/>
</dbReference>
<evidence type="ECO:0008006" key="10">
    <source>
        <dbReference type="Google" id="ProtNLM"/>
    </source>
</evidence>
<keyword evidence="5" id="KW-0812">Transmembrane</keyword>
<dbReference type="PANTHER" id="PTHR30026:SF22">
    <property type="entry name" value="OUTER MEMBRANE EFFLUX PROTEIN"/>
    <property type="match status" value="1"/>
</dbReference>
<evidence type="ECO:0000313" key="9">
    <source>
        <dbReference type="Proteomes" id="UP000293623"/>
    </source>
</evidence>
<evidence type="ECO:0000256" key="6">
    <source>
        <dbReference type="ARBA" id="ARBA00023136"/>
    </source>
</evidence>
<dbReference type="SUPFAM" id="SSF56954">
    <property type="entry name" value="Outer membrane efflux proteins (OEP)"/>
    <property type="match status" value="1"/>
</dbReference>
<dbReference type="EMBL" id="SDPV01000001">
    <property type="protein sequence ID" value="RXZ65500.1"/>
    <property type="molecule type" value="Genomic_DNA"/>
</dbReference>
<reference evidence="8 9" key="1">
    <citation type="submission" date="2019-01" db="EMBL/GenBank/DDBJ databases">
        <title>Altererythrobacter rhizovicinus sp. nov., isolated from the rhizosphere soil of Haloxylon ammodendron.</title>
        <authorList>
            <person name="Li H.-P."/>
            <person name="Gou J.-Y."/>
            <person name="Yao D."/>
            <person name="Han Q.-Q."/>
            <person name="Shao K.-Z."/>
            <person name="Zhao Q."/>
            <person name="Zhang J.-L."/>
        </authorList>
    </citation>
    <scope>NUCLEOTIDE SEQUENCE [LARGE SCALE GENOMIC DNA]</scope>
    <source>
        <strain evidence="8 9">AY-3R</strain>
    </source>
</reference>
<comment type="caution">
    <text evidence="8">The sequence shown here is derived from an EMBL/GenBank/DDBJ whole genome shotgun (WGS) entry which is preliminary data.</text>
</comment>
<dbReference type="Gene3D" id="1.20.1600.10">
    <property type="entry name" value="Outer membrane efflux proteins (OEP)"/>
    <property type="match status" value="1"/>
</dbReference>
<dbReference type="RefSeq" id="WP_129522985.1">
    <property type="nucleotide sequence ID" value="NZ_SDPV01000001.1"/>
</dbReference>
<dbReference type="InterPro" id="IPR051906">
    <property type="entry name" value="TolC-like"/>
</dbReference>
<organism evidence="8 9">
    <name type="scientific">Pelagerythrobacter rhizovicinus</name>
    <dbReference type="NCBI Taxonomy" id="2268576"/>
    <lineage>
        <taxon>Bacteria</taxon>
        <taxon>Pseudomonadati</taxon>
        <taxon>Pseudomonadota</taxon>
        <taxon>Alphaproteobacteria</taxon>
        <taxon>Sphingomonadales</taxon>
        <taxon>Erythrobacteraceae</taxon>
        <taxon>Pelagerythrobacter</taxon>
    </lineage>
</organism>
<dbReference type="GO" id="GO:0009279">
    <property type="term" value="C:cell outer membrane"/>
    <property type="evidence" value="ECO:0007669"/>
    <property type="project" value="UniProtKB-SubCell"/>
</dbReference>
<dbReference type="Proteomes" id="UP000293623">
    <property type="component" value="Unassembled WGS sequence"/>
</dbReference>
<accession>A0A4Q2KML6</accession>